<comment type="catalytic activity">
    <reaction evidence="12 13">
        <text>Endonucleolytic cleavage at a junction such as a reciprocal single-stranded crossover between two homologous DNA duplexes (Holliday junction).</text>
        <dbReference type="EC" id="3.1.21.10"/>
    </reaction>
</comment>
<name>A0AA37TBG5_9HYPH</name>
<dbReference type="GO" id="GO:0009432">
    <property type="term" value="P:SOS response"/>
    <property type="evidence" value="ECO:0007669"/>
    <property type="project" value="UniProtKB-ARBA"/>
</dbReference>
<dbReference type="EMBL" id="BSPL01000016">
    <property type="protein sequence ID" value="GLS70416.1"/>
    <property type="molecule type" value="Genomic_DNA"/>
</dbReference>
<comment type="cofactor">
    <cofactor evidence="13">
        <name>Mg(2+)</name>
        <dbReference type="ChEBI" id="CHEBI:18420"/>
    </cofactor>
    <text evidence="13">Binds 2 Mg(2+) ion per subunit.</text>
</comment>
<gene>
    <name evidence="13" type="primary">ruvC</name>
    <name evidence="15" type="ORF">GCM10007890_24290</name>
</gene>
<evidence type="ECO:0000256" key="11">
    <source>
        <dbReference type="ARBA" id="ARBA00023204"/>
    </source>
</evidence>
<feature type="binding site" evidence="13">
    <location>
        <position position="33"/>
    </location>
    <ligand>
        <name>Mg(2+)</name>
        <dbReference type="ChEBI" id="CHEBI:18420"/>
        <label>1</label>
    </ligand>
</feature>
<dbReference type="HAMAP" id="MF_00034">
    <property type="entry name" value="RuvC"/>
    <property type="match status" value="1"/>
</dbReference>
<evidence type="ECO:0000256" key="7">
    <source>
        <dbReference type="ARBA" id="ARBA00022801"/>
    </source>
</evidence>
<dbReference type="PANTHER" id="PTHR30194:SF3">
    <property type="entry name" value="CROSSOVER JUNCTION ENDODEOXYRIBONUCLEASE RUVC"/>
    <property type="match status" value="1"/>
</dbReference>
<dbReference type="GO" id="GO:0000287">
    <property type="term" value="F:magnesium ion binding"/>
    <property type="evidence" value="ECO:0007669"/>
    <property type="project" value="UniProtKB-UniRule"/>
</dbReference>
<comment type="function">
    <text evidence="13">The RuvA-RuvB-RuvC complex processes Holliday junction (HJ) DNA during genetic recombination and DNA repair. Endonuclease that resolves HJ intermediates. Cleaves cruciform DNA by making single-stranded nicks across the HJ at symmetrical positions within the homologous arms, yielding a 5'-phosphate and a 3'-hydroxyl group; requires a central core of homology in the junction. The consensus cleavage sequence is 5'-(A/T)TT(C/G)-3'. Cleavage occurs on the 3'-side of the TT dinucleotide at the point of strand exchange. HJ branch migration catalyzed by RuvA-RuvB allows RuvC to scan DNA until it finds its consensus sequence, where it cleaves and resolves the cruciform DNA.</text>
</comment>
<evidence type="ECO:0000256" key="5">
    <source>
        <dbReference type="ARBA" id="ARBA00022759"/>
    </source>
</evidence>
<comment type="subunit">
    <text evidence="13">Homodimer which binds Holliday junction (HJ) DNA. The HJ becomes 2-fold symmetrical on binding to RuvC with unstacked arms; it has a different conformation from HJ DNA in complex with RuvA. In the full resolvosome a probable DNA-RuvA(4)-RuvB(12)-RuvC(2) complex forms which resolves the HJ.</text>
</comment>
<keyword evidence="11 13" id="KW-0234">DNA repair</keyword>
<accession>A0AA37TBG5</accession>
<evidence type="ECO:0000256" key="9">
    <source>
        <dbReference type="ARBA" id="ARBA00023125"/>
    </source>
</evidence>
<keyword evidence="3 13" id="KW-0540">Nuclease</keyword>
<dbReference type="GO" id="GO:0006310">
    <property type="term" value="P:DNA recombination"/>
    <property type="evidence" value="ECO:0007669"/>
    <property type="project" value="UniProtKB-UniRule"/>
</dbReference>
<evidence type="ECO:0000313" key="16">
    <source>
        <dbReference type="Proteomes" id="UP001157440"/>
    </source>
</evidence>
<dbReference type="GO" id="GO:0003677">
    <property type="term" value="F:DNA binding"/>
    <property type="evidence" value="ECO:0007669"/>
    <property type="project" value="UniProtKB-KW"/>
</dbReference>
<dbReference type="GO" id="GO:0006281">
    <property type="term" value="P:DNA repair"/>
    <property type="evidence" value="ECO:0007669"/>
    <property type="project" value="UniProtKB-UniRule"/>
</dbReference>
<evidence type="ECO:0000313" key="15">
    <source>
        <dbReference type="EMBL" id="GLS70416.1"/>
    </source>
</evidence>
<comment type="caution">
    <text evidence="15">The sequence shown here is derived from an EMBL/GenBank/DDBJ whole genome shotgun (WGS) entry which is preliminary data.</text>
</comment>
<keyword evidence="5 13" id="KW-0255">Endonuclease</keyword>
<evidence type="ECO:0000256" key="8">
    <source>
        <dbReference type="ARBA" id="ARBA00022842"/>
    </source>
</evidence>
<dbReference type="NCBIfam" id="TIGR00228">
    <property type="entry name" value="ruvC"/>
    <property type="match status" value="1"/>
</dbReference>
<dbReference type="AlphaFoldDB" id="A0AA37TBG5"/>
<sequence>MVKPGVHDTYGSLGPFVEPWSIMTSPVRILGIDPGLRRTGWGLITAQGTKLTYGDCGVVTSDGDLPLALRLRELFEGIGRIVDSVKPDEVAVEETFVNKDAQATLKLGHARAMALVVPALAGLPVFEYAANLIKKTVAGSGHAEKVQIQAMVRFLLPKAEFRIADAADALAIAITHASHRDSHALRKAHLPAGKRRTLTGQAAAGQGLEGKGFSAAAAARIEAALAKQN</sequence>
<dbReference type="InterPro" id="IPR036397">
    <property type="entry name" value="RNaseH_sf"/>
</dbReference>
<keyword evidence="7 13" id="KW-0378">Hydrolase</keyword>
<feature type="binding site" evidence="13">
    <location>
        <position position="165"/>
    </location>
    <ligand>
        <name>Mg(2+)</name>
        <dbReference type="ChEBI" id="CHEBI:18420"/>
        <label>1</label>
    </ligand>
</feature>
<dbReference type="EC" id="3.1.21.10" evidence="13 14"/>
<evidence type="ECO:0000256" key="6">
    <source>
        <dbReference type="ARBA" id="ARBA00022763"/>
    </source>
</evidence>
<keyword evidence="2 13" id="KW-0963">Cytoplasm</keyword>
<dbReference type="FunFam" id="3.30.420.10:FF:000002">
    <property type="entry name" value="Crossover junction endodeoxyribonuclease RuvC"/>
    <property type="match status" value="1"/>
</dbReference>
<proteinExistence type="inferred from homology"/>
<dbReference type="PANTHER" id="PTHR30194">
    <property type="entry name" value="CROSSOVER JUNCTION ENDODEOXYRIBONUCLEASE RUVC"/>
    <property type="match status" value="1"/>
</dbReference>
<evidence type="ECO:0000256" key="4">
    <source>
        <dbReference type="ARBA" id="ARBA00022723"/>
    </source>
</evidence>
<evidence type="ECO:0000256" key="12">
    <source>
        <dbReference type="ARBA" id="ARBA00029354"/>
    </source>
</evidence>
<feature type="active site" evidence="13">
    <location>
        <position position="33"/>
    </location>
</feature>
<dbReference type="InterPro" id="IPR020563">
    <property type="entry name" value="X-over_junc_endoDNase_Mg_BS"/>
</dbReference>
<dbReference type="InterPro" id="IPR002176">
    <property type="entry name" value="X-over_junc_endoDNase_RuvC"/>
</dbReference>
<evidence type="ECO:0000256" key="14">
    <source>
        <dbReference type="NCBIfam" id="TIGR00228"/>
    </source>
</evidence>
<dbReference type="GO" id="GO:0048476">
    <property type="term" value="C:Holliday junction resolvase complex"/>
    <property type="evidence" value="ECO:0007669"/>
    <property type="project" value="UniProtKB-UniRule"/>
</dbReference>
<dbReference type="PRINTS" id="PR00696">
    <property type="entry name" value="RSOLVASERUVC"/>
</dbReference>
<evidence type="ECO:0000256" key="13">
    <source>
        <dbReference type="HAMAP-Rule" id="MF_00034"/>
    </source>
</evidence>
<keyword evidence="10 13" id="KW-0233">DNA recombination</keyword>
<feature type="active site" evidence="13">
    <location>
        <position position="93"/>
    </location>
</feature>
<dbReference type="CDD" id="cd16962">
    <property type="entry name" value="RuvC"/>
    <property type="match status" value="1"/>
</dbReference>
<reference evidence="16" key="1">
    <citation type="journal article" date="2019" name="Int. J. Syst. Evol. Microbiol.">
        <title>The Global Catalogue of Microorganisms (GCM) 10K type strain sequencing project: providing services to taxonomists for standard genome sequencing and annotation.</title>
        <authorList>
            <consortium name="The Broad Institute Genomics Platform"/>
            <consortium name="The Broad Institute Genome Sequencing Center for Infectious Disease"/>
            <person name="Wu L."/>
            <person name="Ma J."/>
        </authorList>
    </citation>
    <scope>NUCLEOTIDE SEQUENCE [LARGE SCALE GENOMIC DNA]</scope>
    <source>
        <strain evidence="16">NBRC 103632</strain>
    </source>
</reference>
<comment type="similarity">
    <text evidence="1 13">Belongs to the RuvC family.</text>
</comment>
<keyword evidence="9 13" id="KW-0238">DNA-binding</keyword>
<evidence type="ECO:0000256" key="2">
    <source>
        <dbReference type="ARBA" id="ARBA00022490"/>
    </source>
</evidence>
<dbReference type="GO" id="GO:0008821">
    <property type="term" value="F:crossover junction DNA endonuclease activity"/>
    <property type="evidence" value="ECO:0007669"/>
    <property type="project" value="UniProtKB-UniRule"/>
</dbReference>
<keyword evidence="16" id="KW-1185">Reference proteome</keyword>
<dbReference type="Pfam" id="PF02075">
    <property type="entry name" value="RuvC"/>
    <property type="match status" value="1"/>
</dbReference>
<evidence type="ECO:0000256" key="3">
    <source>
        <dbReference type="ARBA" id="ARBA00022722"/>
    </source>
</evidence>
<feature type="binding site" evidence="13">
    <location>
        <position position="93"/>
    </location>
    <ligand>
        <name>Mg(2+)</name>
        <dbReference type="ChEBI" id="CHEBI:18420"/>
        <label>2</label>
    </ligand>
</feature>
<dbReference type="Proteomes" id="UP001157440">
    <property type="component" value="Unassembled WGS sequence"/>
</dbReference>
<protein>
    <recommendedName>
        <fullName evidence="13 14">Crossover junction endodeoxyribonuclease RuvC</fullName>
        <ecNumber evidence="13 14">3.1.21.10</ecNumber>
    </recommendedName>
    <alternativeName>
        <fullName evidence="13">Holliday junction nuclease RuvC</fullName>
    </alternativeName>
    <alternativeName>
        <fullName evidence="13">Holliday junction resolvase RuvC</fullName>
    </alternativeName>
</protein>
<organism evidence="15 16">
    <name type="scientific">Methylobacterium tardum</name>
    <dbReference type="NCBI Taxonomy" id="374432"/>
    <lineage>
        <taxon>Bacteria</taxon>
        <taxon>Pseudomonadati</taxon>
        <taxon>Pseudomonadota</taxon>
        <taxon>Alphaproteobacteria</taxon>
        <taxon>Hyphomicrobiales</taxon>
        <taxon>Methylobacteriaceae</taxon>
        <taxon>Methylobacterium</taxon>
    </lineage>
</organism>
<keyword evidence="6 13" id="KW-0227">DNA damage</keyword>
<keyword evidence="8 13" id="KW-0460">Magnesium</keyword>
<dbReference type="SUPFAM" id="SSF53098">
    <property type="entry name" value="Ribonuclease H-like"/>
    <property type="match status" value="1"/>
</dbReference>
<evidence type="ECO:0000256" key="1">
    <source>
        <dbReference type="ARBA" id="ARBA00009518"/>
    </source>
</evidence>
<dbReference type="GO" id="GO:0005737">
    <property type="term" value="C:cytoplasm"/>
    <property type="evidence" value="ECO:0007669"/>
    <property type="project" value="UniProtKB-SubCell"/>
</dbReference>
<comment type="subcellular location">
    <subcellularLocation>
        <location evidence="13">Cytoplasm</location>
    </subcellularLocation>
</comment>
<dbReference type="PROSITE" id="PS01321">
    <property type="entry name" value="RUVC"/>
    <property type="match status" value="1"/>
</dbReference>
<evidence type="ECO:0000256" key="10">
    <source>
        <dbReference type="ARBA" id="ARBA00023172"/>
    </source>
</evidence>
<dbReference type="InterPro" id="IPR012337">
    <property type="entry name" value="RNaseH-like_sf"/>
</dbReference>
<keyword evidence="4 13" id="KW-0479">Metal-binding</keyword>
<dbReference type="Gene3D" id="3.30.420.10">
    <property type="entry name" value="Ribonuclease H-like superfamily/Ribonuclease H"/>
    <property type="match status" value="1"/>
</dbReference>
<feature type="active site" evidence="13">
    <location>
        <position position="165"/>
    </location>
</feature>